<keyword evidence="3" id="KW-1185">Reference proteome</keyword>
<name>A0A370TQL7_9HELO</name>
<dbReference type="InterPro" id="IPR037190">
    <property type="entry name" value="LIS1_N"/>
</dbReference>
<protein>
    <recommendedName>
        <fullName evidence="1">PAC1-like LisH-like dimerisation domain-containing protein</fullName>
    </recommendedName>
</protein>
<evidence type="ECO:0000313" key="3">
    <source>
        <dbReference type="Proteomes" id="UP000254866"/>
    </source>
</evidence>
<organism evidence="2 3">
    <name type="scientific">Venustampulla echinocandica</name>
    <dbReference type="NCBI Taxonomy" id="2656787"/>
    <lineage>
        <taxon>Eukaryota</taxon>
        <taxon>Fungi</taxon>
        <taxon>Dikarya</taxon>
        <taxon>Ascomycota</taxon>
        <taxon>Pezizomycotina</taxon>
        <taxon>Leotiomycetes</taxon>
        <taxon>Helotiales</taxon>
        <taxon>Pleuroascaceae</taxon>
        <taxon>Venustampulla</taxon>
    </lineage>
</organism>
<dbReference type="AlphaFoldDB" id="A0A370TQL7"/>
<feature type="domain" description="PAC1-like LisH-like dimerisation" evidence="1">
    <location>
        <begin position="7"/>
        <end position="42"/>
    </location>
</feature>
<proteinExistence type="predicted"/>
<dbReference type="GeneID" id="43598108"/>
<dbReference type="SUPFAM" id="SSF109925">
    <property type="entry name" value="Lissencephaly-1 protein (Lis-1, PAF-AH alpha) N-terminal domain"/>
    <property type="match status" value="1"/>
</dbReference>
<dbReference type="InterPro" id="IPR056795">
    <property type="entry name" value="PAC1-like_LisH-like_dom"/>
</dbReference>
<evidence type="ECO:0000259" key="1">
    <source>
        <dbReference type="Pfam" id="PF24951"/>
    </source>
</evidence>
<evidence type="ECO:0000313" key="2">
    <source>
        <dbReference type="EMBL" id="RDL37826.1"/>
    </source>
</evidence>
<dbReference type="Pfam" id="PF24951">
    <property type="entry name" value="LisH_PAC1"/>
    <property type="match status" value="1"/>
</dbReference>
<dbReference type="Proteomes" id="UP000254866">
    <property type="component" value="Unassembled WGS sequence"/>
</dbReference>
<sequence>MSRILSSRQAEELHKSFIAYLSANSLPNTAAALKTELNLTEDDFDAATAKKYETLLERKWTSIIRLQKKASLS</sequence>
<gene>
    <name evidence="2" type="ORF">BP5553_05259</name>
</gene>
<reference evidence="2 3" key="1">
    <citation type="journal article" date="2018" name="IMA Fungus">
        <title>IMA Genome-F 9: Draft genome sequence of Annulohypoxylon stygium, Aspergillus mulundensis, Berkeleyomyces basicola (syn. Thielaviopsis basicola), Ceratocystis smalleyi, two Cercospora beticola strains, Coleophoma cylindrospora, Fusarium fracticaudum, Phialophora cf. hyalina, and Morchella septimelata.</title>
        <authorList>
            <person name="Wingfield B.D."/>
            <person name="Bills G.F."/>
            <person name="Dong Y."/>
            <person name="Huang W."/>
            <person name="Nel W.J."/>
            <person name="Swalarsk-Parry B.S."/>
            <person name="Vaghefi N."/>
            <person name="Wilken P.M."/>
            <person name="An Z."/>
            <person name="de Beer Z.W."/>
            <person name="De Vos L."/>
            <person name="Chen L."/>
            <person name="Duong T.A."/>
            <person name="Gao Y."/>
            <person name="Hammerbacher A."/>
            <person name="Kikkert J.R."/>
            <person name="Li Y."/>
            <person name="Li H."/>
            <person name="Li K."/>
            <person name="Li Q."/>
            <person name="Liu X."/>
            <person name="Ma X."/>
            <person name="Naidoo K."/>
            <person name="Pethybridge S.J."/>
            <person name="Sun J."/>
            <person name="Steenkamp E.T."/>
            <person name="van der Nest M.A."/>
            <person name="van Wyk S."/>
            <person name="Wingfield M.J."/>
            <person name="Xiong C."/>
            <person name="Yue Q."/>
            <person name="Zhang X."/>
        </authorList>
    </citation>
    <scope>NUCLEOTIDE SEQUENCE [LARGE SCALE GENOMIC DNA]</scope>
    <source>
        <strain evidence="2 3">BP 5553</strain>
    </source>
</reference>
<accession>A0A370TQL7</accession>
<dbReference type="EMBL" id="NPIC01000003">
    <property type="protein sequence ID" value="RDL37826.1"/>
    <property type="molecule type" value="Genomic_DNA"/>
</dbReference>
<dbReference type="STRING" id="2656787.A0A370TQL7"/>
<dbReference type="RefSeq" id="XP_031870482.1">
    <property type="nucleotide sequence ID" value="XM_032013882.1"/>
</dbReference>
<dbReference type="Gene3D" id="1.20.960.30">
    <property type="match status" value="1"/>
</dbReference>
<comment type="caution">
    <text evidence="2">The sequence shown here is derived from an EMBL/GenBank/DDBJ whole genome shotgun (WGS) entry which is preliminary data.</text>
</comment>
<dbReference type="OrthoDB" id="10264588at2759"/>